<accession>A0A9P7DWG0</accession>
<dbReference type="Gene3D" id="3.40.1190.20">
    <property type="match status" value="1"/>
</dbReference>
<dbReference type="OrthoDB" id="204058at2759"/>
<dbReference type="Proteomes" id="UP000719766">
    <property type="component" value="Unassembled WGS sequence"/>
</dbReference>
<name>A0A9P7DWG0_9AGAM</name>
<dbReference type="SUPFAM" id="SSF53613">
    <property type="entry name" value="Ribokinase-like"/>
    <property type="match status" value="1"/>
</dbReference>
<organism evidence="2 3">
    <name type="scientific">Suillus plorans</name>
    <dbReference type="NCBI Taxonomy" id="116603"/>
    <lineage>
        <taxon>Eukaryota</taxon>
        <taxon>Fungi</taxon>
        <taxon>Dikarya</taxon>
        <taxon>Basidiomycota</taxon>
        <taxon>Agaricomycotina</taxon>
        <taxon>Agaricomycetes</taxon>
        <taxon>Agaricomycetidae</taxon>
        <taxon>Boletales</taxon>
        <taxon>Suillineae</taxon>
        <taxon>Suillaceae</taxon>
        <taxon>Suillus</taxon>
    </lineage>
</organism>
<dbReference type="InterPro" id="IPR052562">
    <property type="entry name" value="Ketohexokinase-related"/>
</dbReference>
<protein>
    <recommendedName>
        <fullName evidence="4">Carbohydrate kinase PfkB domain-containing protein</fullName>
    </recommendedName>
</protein>
<feature type="compositionally biased region" description="Polar residues" evidence="1">
    <location>
        <begin position="454"/>
        <end position="463"/>
    </location>
</feature>
<dbReference type="GeneID" id="64598533"/>
<reference evidence="2" key="1">
    <citation type="journal article" date="2020" name="New Phytol.">
        <title>Comparative genomics reveals dynamic genome evolution in host specialist ectomycorrhizal fungi.</title>
        <authorList>
            <person name="Lofgren L.A."/>
            <person name="Nguyen N.H."/>
            <person name="Vilgalys R."/>
            <person name="Ruytinx J."/>
            <person name="Liao H.L."/>
            <person name="Branco S."/>
            <person name="Kuo A."/>
            <person name="LaButti K."/>
            <person name="Lipzen A."/>
            <person name="Andreopoulos W."/>
            <person name="Pangilinan J."/>
            <person name="Riley R."/>
            <person name="Hundley H."/>
            <person name="Na H."/>
            <person name="Barry K."/>
            <person name="Grigoriev I.V."/>
            <person name="Stajich J.E."/>
            <person name="Kennedy P.G."/>
        </authorList>
    </citation>
    <scope>NUCLEOTIDE SEQUENCE</scope>
    <source>
        <strain evidence="2">S12</strain>
    </source>
</reference>
<evidence type="ECO:0000256" key="1">
    <source>
        <dbReference type="SAM" id="MobiDB-lite"/>
    </source>
</evidence>
<evidence type="ECO:0000313" key="3">
    <source>
        <dbReference type="Proteomes" id="UP000719766"/>
    </source>
</evidence>
<feature type="region of interest" description="Disordered" evidence="1">
    <location>
        <begin position="392"/>
        <end position="507"/>
    </location>
</feature>
<sequence length="585" mass="62942">MARLRRDTLSTSSTTHSPTSTYVNPPMPSPSISKPFRIFSTGTIFLTYSLDLCSHPVPGTASRAQAVTIARGGSAGHILGFLAALPAAVEPMLIASLGASPDGIRLRDELETGGVRTKYCKPWPGLGVPSAWVMHARDTGERTVINHNPLPEVSHEDFIALLGPVLAPENYVGISHPQLPQPPSPAAVFPNAFVSTPPPRNSLSSRPATAPAGSTAPHMAIVPTQSSLSPAPFDWMHFEGRSIKTTLSNILGVDGLARERKWRAHCVLSVDLGRRAREGVEALIPHADVIFLSAQTFPSLSNPQFNAVNPGPPSPRAILLALARHASPHALLVLYGGALGSALLSLPTREYLQSSSWSPLPMGRSHAHTNSNLHSIISTAEGVESVRSGSEFWAGRRSPDSSGFTMGDNPSPARNRDSGYSEDHDDEPRRRTSSAGESFHPLDDDDDEDDARSTHTTRGTSLPHSPPNPHLRTNGHGHDHAHARPPQHVQSSIPVQPPPPPSEDLQDEEGAHSAFIAGMIWSLSRRTLPGAPYTPVQAEEKELDVTARWRLDECLRFATECAGRKAGGCEWGNLAVEMRDVGWFD</sequence>
<evidence type="ECO:0000313" key="2">
    <source>
        <dbReference type="EMBL" id="KAG1804693.1"/>
    </source>
</evidence>
<dbReference type="RefSeq" id="XP_041166308.1">
    <property type="nucleotide sequence ID" value="XM_041304769.1"/>
</dbReference>
<dbReference type="InterPro" id="IPR029056">
    <property type="entry name" value="Ribokinase-like"/>
</dbReference>
<dbReference type="AlphaFoldDB" id="A0A9P7DWG0"/>
<gene>
    <name evidence="2" type="ORF">HD556DRAFT_1428941</name>
</gene>
<dbReference type="PANTHER" id="PTHR42774:SF3">
    <property type="entry name" value="KETOHEXOKINASE"/>
    <property type="match status" value="1"/>
</dbReference>
<evidence type="ECO:0008006" key="4">
    <source>
        <dbReference type="Google" id="ProtNLM"/>
    </source>
</evidence>
<feature type="region of interest" description="Disordered" evidence="1">
    <location>
        <begin position="1"/>
        <end position="28"/>
    </location>
</feature>
<feature type="compositionally biased region" description="Basic and acidic residues" evidence="1">
    <location>
        <begin position="414"/>
        <end position="430"/>
    </location>
</feature>
<feature type="compositionally biased region" description="Low complexity" evidence="1">
    <location>
        <begin position="9"/>
        <end position="21"/>
    </location>
</feature>
<comment type="caution">
    <text evidence="2">The sequence shown here is derived from an EMBL/GenBank/DDBJ whole genome shotgun (WGS) entry which is preliminary data.</text>
</comment>
<dbReference type="EMBL" id="JABBWE010000003">
    <property type="protein sequence ID" value="KAG1804693.1"/>
    <property type="molecule type" value="Genomic_DNA"/>
</dbReference>
<keyword evidence="3" id="KW-1185">Reference proteome</keyword>
<proteinExistence type="predicted"/>
<dbReference type="PANTHER" id="PTHR42774">
    <property type="entry name" value="PHOSPHOTRANSFERASE SYSTEM TRANSPORT PROTEIN"/>
    <property type="match status" value="1"/>
</dbReference>